<dbReference type="PROSITE" id="PS51367">
    <property type="entry name" value="THAUMATIN_2"/>
    <property type="match status" value="1"/>
</dbReference>
<feature type="disulfide bond" evidence="3">
    <location>
        <begin position="156"/>
        <end position="208"/>
    </location>
</feature>
<evidence type="ECO:0000256" key="1">
    <source>
        <dbReference type="ARBA" id="ARBA00010607"/>
    </source>
</evidence>
<sequence>MNCLAVLPYFACLLVLISPSFTHATQIDVVNNCGYPVWAAASAPNGFGGGQALLNRGDTWTLTPPPGTAQARIWPRTGCTFDASGNGHCNTGDCGGVLQCKAYGTDPQTLAEFALKQPDNTNPDDTFDISLVEGFNVPLSFSPVNPTGGTCRAAQCTADLVPQCPDQLKALGGCNNPCTVFNTVQYCCTSQRGSCGPTPFSQYFKQGCPDAYSYPQDDQTSTFACPSGTNYRVTFCP</sequence>
<dbReference type="AlphaFoldDB" id="A0A7C9D7W0"/>
<dbReference type="InterPro" id="IPR001938">
    <property type="entry name" value="Thaumatin"/>
</dbReference>
<dbReference type="InterPro" id="IPR017949">
    <property type="entry name" value="Thaumatin_CS"/>
</dbReference>
<reference evidence="5" key="2">
    <citation type="submission" date="2020-07" db="EMBL/GenBank/DDBJ databases">
        <authorList>
            <person name="Vera ALvarez R."/>
            <person name="Arias-Moreno D.M."/>
            <person name="Jimenez-Jacinto V."/>
            <person name="Jimenez-Bremont J.F."/>
            <person name="Swaminathan K."/>
            <person name="Moose S.P."/>
            <person name="Guerrero-Gonzalez M.L."/>
            <person name="Marino-Ramirez L."/>
            <person name="Landsman D."/>
            <person name="Rodriguez-Kessler M."/>
            <person name="Delgado-Sanchez P."/>
        </authorList>
    </citation>
    <scope>NUCLEOTIDE SEQUENCE</scope>
    <source>
        <tissue evidence="5">Cladode</tissue>
    </source>
</reference>
<evidence type="ECO:0008006" key="6">
    <source>
        <dbReference type="Google" id="ProtNLM"/>
    </source>
</evidence>
<dbReference type="SUPFAM" id="SSF49870">
    <property type="entry name" value="Osmotin, thaumatin-like protein"/>
    <property type="match status" value="1"/>
</dbReference>
<keyword evidence="4" id="KW-0732">Signal</keyword>
<feature type="disulfide bond" evidence="3">
    <location>
        <begin position="79"/>
        <end position="89"/>
    </location>
</feature>
<dbReference type="PANTHER" id="PTHR31048">
    <property type="entry name" value="OS03G0233200 PROTEIN"/>
    <property type="match status" value="1"/>
</dbReference>
<evidence type="ECO:0000313" key="5">
    <source>
        <dbReference type="EMBL" id="MBA4635107.1"/>
    </source>
</evidence>
<feature type="disulfide bond" evidence="3">
    <location>
        <begin position="164"/>
        <end position="174"/>
    </location>
</feature>
<dbReference type="PRINTS" id="PR00347">
    <property type="entry name" value="THAUMATIN"/>
</dbReference>
<dbReference type="InterPro" id="IPR037176">
    <property type="entry name" value="Osmotin/thaumatin-like_sf"/>
</dbReference>
<feature type="disulfide bond" evidence="3">
    <location>
        <begin position="33"/>
        <end position="236"/>
    </location>
</feature>
<feature type="disulfide bond" evidence="3">
    <location>
        <begin position="151"/>
        <end position="225"/>
    </location>
</feature>
<protein>
    <recommendedName>
        <fullName evidence="6">Thaumatin-like protein</fullName>
    </recommendedName>
</protein>
<dbReference type="SMART" id="SM00205">
    <property type="entry name" value="THN"/>
    <property type="match status" value="1"/>
</dbReference>
<evidence type="ECO:0000256" key="3">
    <source>
        <dbReference type="PIRSR" id="PIRSR002703-1"/>
    </source>
</evidence>
<feature type="disulfide bond" evidence="3">
    <location>
        <begin position="178"/>
        <end position="187"/>
    </location>
</feature>
<dbReference type="Gene3D" id="2.60.110.10">
    <property type="entry name" value="Thaumatin"/>
    <property type="match status" value="1"/>
</dbReference>
<feature type="chain" id="PRO_5028437982" description="Thaumatin-like protein" evidence="4">
    <location>
        <begin position="25"/>
        <end position="237"/>
    </location>
</feature>
<feature type="signal peptide" evidence="4">
    <location>
        <begin position="1"/>
        <end position="24"/>
    </location>
</feature>
<dbReference type="PROSITE" id="PS00316">
    <property type="entry name" value="THAUMATIN_1"/>
    <property type="match status" value="1"/>
</dbReference>
<comment type="similarity">
    <text evidence="1">Belongs to the thaumatin family.</text>
</comment>
<dbReference type="PIRSF" id="PIRSF002703">
    <property type="entry name" value="Thaumatin"/>
    <property type="match status" value="1"/>
</dbReference>
<name>A0A7C9D7W0_OPUST</name>
<feature type="disulfide bond" evidence="3">
    <location>
        <begin position="94"/>
        <end position="100"/>
    </location>
</feature>
<proteinExistence type="inferred from homology"/>
<evidence type="ECO:0000256" key="4">
    <source>
        <dbReference type="SAM" id="SignalP"/>
    </source>
</evidence>
<reference evidence="5" key="1">
    <citation type="journal article" date="2013" name="J. Plant Res.">
        <title>Effect of fungi and light on seed germination of three Opuntia species from semiarid lands of central Mexico.</title>
        <authorList>
            <person name="Delgado-Sanchez P."/>
            <person name="Jimenez-Bremont J.F."/>
            <person name="Guerrero-Gonzalez Mde L."/>
            <person name="Flores J."/>
        </authorList>
    </citation>
    <scope>NUCLEOTIDE SEQUENCE</scope>
    <source>
        <tissue evidence="5">Cladode</tissue>
    </source>
</reference>
<dbReference type="Pfam" id="PF00314">
    <property type="entry name" value="Thaumatin"/>
    <property type="match status" value="1"/>
</dbReference>
<dbReference type="EMBL" id="GISG01093538">
    <property type="protein sequence ID" value="MBA4635107.1"/>
    <property type="molecule type" value="Transcribed_RNA"/>
</dbReference>
<dbReference type="FunFam" id="2.60.110.10:FF:000003">
    <property type="entry name" value="Thaumatin I"/>
    <property type="match status" value="1"/>
</dbReference>
<evidence type="ECO:0000256" key="2">
    <source>
        <dbReference type="ARBA" id="ARBA00023157"/>
    </source>
</evidence>
<organism evidence="5">
    <name type="scientific">Opuntia streptacantha</name>
    <name type="common">Prickly pear cactus</name>
    <name type="synonym">Opuntia cardona</name>
    <dbReference type="NCBI Taxonomy" id="393608"/>
    <lineage>
        <taxon>Eukaryota</taxon>
        <taxon>Viridiplantae</taxon>
        <taxon>Streptophyta</taxon>
        <taxon>Embryophyta</taxon>
        <taxon>Tracheophyta</taxon>
        <taxon>Spermatophyta</taxon>
        <taxon>Magnoliopsida</taxon>
        <taxon>eudicotyledons</taxon>
        <taxon>Gunneridae</taxon>
        <taxon>Pentapetalae</taxon>
        <taxon>Caryophyllales</taxon>
        <taxon>Cactineae</taxon>
        <taxon>Cactaceae</taxon>
        <taxon>Opuntioideae</taxon>
        <taxon>Opuntia</taxon>
    </lineage>
</organism>
<accession>A0A7C9D7W0</accession>
<keyword evidence="2 3" id="KW-1015">Disulfide bond</keyword>
<feature type="disulfide bond" evidence="3">
    <location>
        <begin position="188"/>
        <end position="195"/>
    </location>
</feature>